<dbReference type="GO" id="GO:0003677">
    <property type="term" value="F:DNA binding"/>
    <property type="evidence" value="ECO:0007669"/>
    <property type="project" value="UniProtKB-KW"/>
</dbReference>
<evidence type="ECO:0000256" key="1">
    <source>
        <dbReference type="ARBA" id="ARBA00023015"/>
    </source>
</evidence>
<dbReference type="SUPFAM" id="SSF46785">
    <property type="entry name" value="Winged helix' DNA-binding domain"/>
    <property type="match status" value="1"/>
</dbReference>
<dbReference type="InterPro" id="IPR036390">
    <property type="entry name" value="WH_DNA-bd_sf"/>
</dbReference>
<evidence type="ECO:0000313" key="5">
    <source>
        <dbReference type="EMBL" id="KXI29073.1"/>
    </source>
</evidence>
<dbReference type="AlphaFoldDB" id="A0A136A1K0"/>
<dbReference type="RefSeq" id="WP_068376084.1">
    <property type="nucleotide sequence ID" value="NZ_LSNE01000005.1"/>
</dbReference>
<dbReference type="PANTHER" id="PTHR30136:SF35">
    <property type="entry name" value="HTH-TYPE TRANSCRIPTIONAL REGULATOR RV1719"/>
    <property type="match status" value="1"/>
</dbReference>
<dbReference type="EMBL" id="LSNE01000005">
    <property type="protein sequence ID" value="KXI29073.1"/>
    <property type="molecule type" value="Genomic_DNA"/>
</dbReference>
<dbReference type="OrthoDB" id="9807558at2"/>
<dbReference type="GO" id="GO:0003700">
    <property type="term" value="F:DNA-binding transcription factor activity"/>
    <property type="evidence" value="ECO:0007669"/>
    <property type="project" value="TreeGrafter"/>
</dbReference>
<gene>
    <name evidence="5" type="ORF">AX660_12985</name>
</gene>
<evidence type="ECO:0000256" key="3">
    <source>
        <dbReference type="ARBA" id="ARBA00023163"/>
    </source>
</evidence>
<dbReference type="Proteomes" id="UP000070299">
    <property type="component" value="Unassembled WGS sequence"/>
</dbReference>
<evidence type="ECO:0000313" key="6">
    <source>
        <dbReference type="Proteomes" id="UP000070299"/>
    </source>
</evidence>
<keyword evidence="2" id="KW-0238">DNA-binding</keyword>
<evidence type="ECO:0000259" key="4">
    <source>
        <dbReference type="PROSITE" id="PS51078"/>
    </source>
</evidence>
<dbReference type="SUPFAM" id="SSF55781">
    <property type="entry name" value="GAF domain-like"/>
    <property type="match status" value="1"/>
</dbReference>
<dbReference type="STRING" id="1799789.AX660_12985"/>
<dbReference type="InterPro" id="IPR029016">
    <property type="entry name" value="GAF-like_dom_sf"/>
</dbReference>
<dbReference type="Gene3D" id="3.30.450.40">
    <property type="match status" value="1"/>
</dbReference>
<comment type="caution">
    <text evidence="5">The sequence shown here is derived from an EMBL/GenBank/DDBJ whole genome shotgun (WGS) entry which is preliminary data.</text>
</comment>
<name>A0A136A1K0_9ALTE</name>
<keyword evidence="3" id="KW-0804">Transcription</keyword>
<dbReference type="GO" id="GO:0045892">
    <property type="term" value="P:negative regulation of DNA-templated transcription"/>
    <property type="evidence" value="ECO:0007669"/>
    <property type="project" value="TreeGrafter"/>
</dbReference>
<organism evidence="5 6">
    <name type="scientific">Paraglaciecola hydrolytica</name>
    <dbReference type="NCBI Taxonomy" id="1799789"/>
    <lineage>
        <taxon>Bacteria</taxon>
        <taxon>Pseudomonadati</taxon>
        <taxon>Pseudomonadota</taxon>
        <taxon>Gammaproteobacteria</taxon>
        <taxon>Alteromonadales</taxon>
        <taxon>Alteromonadaceae</taxon>
        <taxon>Paraglaciecola</taxon>
    </lineage>
</organism>
<dbReference type="Pfam" id="PF01614">
    <property type="entry name" value="IclR_C"/>
    <property type="match status" value="1"/>
</dbReference>
<proteinExistence type="predicted"/>
<dbReference type="PROSITE" id="PS51078">
    <property type="entry name" value="ICLR_ED"/>
    <property type="match status" value="1"/>
</dbReference>
<dbReference type="PANTHER" id="PTHR30136">
    <property type="entry name" value="HELIX-TURN-HELIX TRANSCRIPTIONAL REGULATOR, ICLR FAMILY"/>
    <property type="match status" value="1"/>
</dbReference>
<protein>
    <recommendedName>
        <fullName evidence="4">IclR-ED domain-containing protein</fullName>
    </recommendedName>
</protein>
<keyword evidence="1" id="KW-0805">Transcription regulation</keyword>
<dbReference type="Gene3D" id="1.10.10.10">
    <property type="entry name" value="Winged helix-like DNA-binding domain superfamily/Winged helix DNA-binding domain"/>
    <property type="match status" value="1"/>
</dbReference>
<evidence type="ECO:0000256" key="2">
    <source>
        <dbReference type="ARBA" id="ARBA00023125"/>
    </source>
</evidence>
<dbReference type="InterPro" id="IPR050707">
    <property type="entry name" value="HTH_MetabolicPath_Reg"/>
</dbReference>
<reference evidence="6" key="1">
    <citation type="submission" date="2016-02" db="EMBL/GenBank/DDBJ databases">
        <authorList>
            <person name="Schultz-Johansen M."/>
            <person name="Glaring M.A."/>
            <person name="Bech P.K."/>
            <person name="Stougaard P."/>
        </authorList>
    </citation>
    <scope>NUCLEOTIDE SEQUENCE [LARGE SCALE GENOMIC DNA]</scope>
    <source>
        <strain evidence="6">S66</strain>
    </source>
</reference>
<dbReference type="Pfam" id="PF09339">
    <property type="entry name" value="HTH_IclR"/>
    <property type="match status" value="1"/>
</dbReference>
<accession>A0A136A1K0</accession>
<dbReference type="SMART" id="SM00346">
    <property type="entry name" value="HTH_ICLR"/>
    <property type="match status" value="1"/>
</dbReference>
<dbReference type="InterPro" id="IPR014757">
    <property type="entry name" value="Tscrpt_reg_IclR_C"/>
</dbReference>
<sequence>MERYLIPGVVHACDLIRMLAKHDKGMTSQQIEIALALPRTTVFRLLRTLCAQQMIEKREKKYFCGADLMNIGLQIINSDRMHQIAIPHIQRLALKTGHTAHLAVPHHGTALIVEVFDSPHPLKVASRPGMRALMHCSSTGKVFLAFLYYDNLDLMFESKELEKLTSKTISDIPSLRKELQGVMALGYAVDDQEYNMDVRCVAAPVRDNRGVVVAAVGITAPATSFSKSQIPAMAAQVKEAACAIYKDTYQLAAEQRIKVG</sequence>
<dbReference type="InterPro" id="IPR005471">
    <property type="entry name" value="Tscrpt_reg_IclR_N"/>
</dbReference>
<feature type="domain" description="IclR-ED" evidence="4">
    <location>
        <begin position="67"/>
        <end position="250"/>
    </location>
</feature>
<keyword evidence="6" id="KW-1185">Reference proteome</keyword>
<dbReference type="InterPro" id="IPR036388">
    <property type="entry name" value="WH-like_DNA-bd_sf"/>
</dbReference>